<sequence>MRMETAKRIAAEEFKSGISRVWIDTNSISEVLEAATKDDIRQLIRRNIIQIKQKKGNSNWRLKKRIGQLSKERRRGPGSIRGTKYARFPRKARWIKTIRPLRNELKTLKIDGKIDPKSYRKYYRIIKGGSIRSRAQLRTQLKSAGLMGDE</sequence>
<keyword evidence="2" id="KW-0699">rRNA-binding</keyword>
<proteinExistence type="inferred from homology"/>
<dbReference type="GO" id="GO:0019843">
    <property type="term" value="F:rRNA binding"/>
    <property type="evidence" value="ECO:0007669"/>
    <property type="project" value="UniProtKB-KW"/>
</dbReference>
<dbReference type="Pfam" id="PF25476">
    <property type="entry name" value="Ribosomal_L19e_C"/>
    <property type="match status" value="1"/>
</dbReference>
<dbReference type="Gene3D" id="1.10.1650.10">
    <property type="match status" value="1"/>
</dbReference>
<dbReference type="GO" id="GO:0022625">
    <property type="term" value="C:cytosolic large ribosomal subunit"/>
    <property type="evidence" value="ECO:0007669"/>
    <property type="project" value="InterPro"/>
</dbReference>
<accession>T1CDA4</accession>
<comment type="similarity">
    <text evidence="1">Belongs to the eukaryotic ribosomal protein eL19 family.</text>
</comment>
<dbReference type="Pfam" id="PF01280">
    <property type="entry name" value="Ribosomal_L19e"/>
    <property type="match status" value="1"/>
</dbReference>
<dbReference type="CDD" id="cd01418">
    <property type="entry name" value="Ribosomal_L19e_A"/>
    <property type="match status" value="1"/>
</dbReference>
<dbReference type="InterPro" id="IPR000196">
    <property type="entry name" value="Ribosomal_eL19_dom"/>
</dbReference>
<evidence type="ECO:0000256" key="4">
    <source>
        <dbReference type="ARBA" id="ARBA00022980"/>
    </source>
</evidence>
<feature type="non-terminal residue" evidence="8">
    <location>
        <position position="150"/>
    </location>
</feature>
<dbReference type="SUPFAM" id="SSF48140">
    <property type="entry name" value="Ribosomal protein L19 (L19e)"/>
    <property type="match status" value="1"/>
</dbReference>
<name>T1CDA4_9ZZZZ</name>
<dbReference type="AlphaFoldDB" id="T1CDA4"/>
<dbReference type="InterPro" id="IPR057259">
    <property type="entry name" value="Ribosomal_L19e"/>
</dbReference>
<dbReference type="InterPro" id="IPR035970">
    <property type="entry name" value="60S_ribosomal_eL19_sf"/>
</dbReference>
<gene>
    <name evidence="8" type="ORF">B1A_00941</name>
</gene>
<dbReference type="GO" id="GO:0006412">
    <property type="term" value="P:translation"/>
    <property type="evidence" value="ECO:0007669"/>
    <property type="project" value="InterPro"/>
</dbReference>
<dbReference type="InterPro" id="IPR039547">
    <property type="entry name" value="Ribosomal_eL19"/>
</dbReference>
<protein>
    <recommendedName>
        <fullName evidence="6">50S ribosomal protein L19e</fullName>
    </recommendedName>
</protein>
<evidence type="ECO:0000256" key="1">
    <source>
        <dbReference type="ARBA" id="ARBA00011082"/>
    </source>
</evidence>
<dbReference type="SMART" id="SM01416">
    <property type="entry name" value="Ribosomal_L19e"/>
    <property type="match status" value="1"/>
</dbReference>
<reference evidence="8" key="2">
    <citation type="journal article" date="2014" name="ISME J.">
        <title>Microbial stratification in low pH oxic and suboxic macroscopic growths along an acid mine drainage.</title>
        <authorList>
            <person name="Mendez-Garcia C."/>
            <person name="Mesa V."/>
            <person name="Sprenger R.R."/>
            <person name="Richter M."/>
            <person name="Diez M.S."/>
            <person name="Solano J."/>
            <person name="Bargiela R."/>
            <person name="Golyshina O.V."/>
            <person name="Manteca A."/>
            <person name="Ramos J.L."/>
            <person name="Gallego J.R."/>
            <person name="Llorente I."/>
            <person name="Martins Dos Santos V.A."/>
            <person name="Jensen O.N."/>
            <person name="Pelaez A.I."/>
            <person name="Sanchez J."/>
            <person name="Ferrer M."/>
        </authorList>
    </citation>
    <scope>NUCLEOTIDE SEQUENCE</scope>
</reference>
<dbReference type="InterPro" id="IPR033936">
    <property type="entry name" value="Ribosomal_eL19_arc"/>
</dbReference>
<evidence type="ECO:0000256" key="5">
    <source>
        <dbReference type="ARBA" id="ARBA00023274"/>
    </source>
</evidence>
<dbReference type="GO" id="GO:0003735">
    <property type="term" value="F:structural constituent of ribosome"/>
    <property type="evidence" value="ECO:0007669"/>
    <property type="project" value="InterPro"/>
</dbReference>
<keyword evidence="4 8" id="KW-0689">Ribosomal protein</keyword>
<feature type="domain" description="Large ribosomal subunit protein eL19" evidence="7">
    <location>
        <begin position="2"/>
        <end position="145"/>
    </location>
</feature>
<evidence type="ECO:0000313" key="8">
    <source>
        <dbReference type="EMBL" id="EQD80387.1"/>
    </source>
</evidence>
<reference evidence="8" key="1">
    <citation type="submission" date="2013-08" db="EMBL/GenBank/DDBJ databases">
        <authorList>
            <person name="Mendez C."/>
            <person name="Richter M."/>
            <person name="Ferrer M."/>
            <person name="Sanchez J."/>
        </authorList>
    </citation>
    <scope>NUCLEOTIDE SEQUENCE</scope>
</reference>
<dbReference type="Gene3D" id="1.10.1200.240">
    <property type="match status" value="1"/>
</dbReference>
<dbReference type="InterPro" id="IPR015972">
    <property type="entry name" value="Ribosomal_eL19_dom1"/>
</dbReference>
<comment type="caution">
    <text evidence="8">The sequence shown here is derived from an EMBL/GenBank/DDBJ whole genome shotgun (WGS) entry which is preliminary data.</text>
</comment>
<dbReference type="NCBIfam" id="NF006343">
    <property type="entry name" value="PRK08570.1"/>
    <property type="match status" value="1"/>
</dbReference>
<evidence type="ECO:0000259" key="7">
    <source>
        <dbReference type="SMART" id="SM01416"/>
    </source>
</evidence>
<organism evidence="8">
    <name type="scientific">mine drainage metagenome</name>
    <dbReference type="NCBI Taxonomy" id="410659"/>
    <lineage>
        <taxon>unclassified sequences</taxon>
        <taxon>metagenomes</taxon>
        <taxon>ecological metagenomes</taxon>
    </lineage>
</organism>
<dbReference type="InterPro" id="IPR057260">
    <property type="entry name" value="Ribosomal_L19e_C"/>
</dbReference>
<evidence type="ECO:0000256" key="3">
    <source>
        <dbReference type="ARBA" id="ARBA00022884"/>
    </source>
</evidence>
<dbReference type="HAMAP" id="MF_01475">
    <property type="entry name" value="Ribosomal_eL19"/>
    <property type="match status" value="1"/>
</dbReference>
<dbReference type="PANTHER" id="PTHR10722">
    <property type="entry name" value="60S RIBOSOMAL PROTEIN L19"/>
    <property type="match status" value="1"/>
</dbReference>
<keyword evidence="5" id="KW-0687">Ribonucleoprotein</keyword>
<keyword evidence="3" id="KW-0694">RNA-binding</keyword>
<evidence type="ECO:0000256" key="6">
    <source>
        <dbReference type="ARBA" id="ARBA00035531"/>
    </source>
</evidence>
<evidence type="ECO:0000256" key="2">
    <source>
        <dbReference type="ARBA" id="ARBA00022730"/>
    </source>
</evidence>
<dbReference type="EMBL" id="AUZX01000714">
    <property type="protein sequence ID" value="EQD80387.1"/>
    <property type="molecule type" value="Genomic_DNA"/>
</dbReference>